<dbReference type="GO" id="GO:0046854">
    <property type="term" value="P:phosphatidylinositol phosphate biosynthetic process"/>
    <property type="evidence" value="ECO:0007669"/>
    <property type="project" value="TreeGrafter"/>
</dbReference>
<dbReference type="GO" id="GO:0005634">
    <property type="term" value="C:nucleus"/>
    <property type="evidence" value="ECO:0007669"/>
    <property type="project" value="TreeGrafter"/>
</dbReference>
<evidence type="ECO:0000256" key="4">
    <source>
        <dbReference type="RuleBase" id="RU363090"/>
    </source>
</evidence>
<evidence type="ECO:0000256" key="5">
    <source>
        <dbReference type="SAM" id="MobiDB-lite"/>
    </source>
</evidence>
<dbReference type="AlphaFoldDB" id="A0A9W7ZUZ3"/>
<feature type="compositionally biased region" description="Low complexity" evidence="5">
    <location>
        <begin position="96"/>
        <end position="106"/>
    </location>
</feature>
<feature type="region of interest" description="Disordered" evidence="5">
    <location>
        <begin position="934"/>
        <end position="1028"/>
    </location>
</feature>
<dbReference type="GO" id="GO:0008440">
    <property type="term" value="F:inositol-1,4,5-trisphosphate 3-kinase activity"/>
    <property type="evidence" value="ECO:0007669"/>
    <property type="project" value="TreeGrafter"/>
</dbReference>
<evidence type="ECO:0000313" key="7">
    <source>
        <dbReference type="Proteomes" id="UP001150538"/>
    </source>
</evidence>
<protein>
    <recommendedName>
        <fullName evidence="4">Kinase</fullName>
        <ecNumber evidence="4">2.7.-.-</ecNumber>
    </recommendedName>
</protein>
<feature type="compositionally biased region" description="Polar residues" evidence="5">
    <location>
        <begin position="958"/>
        <end position="985"/>
    </location>
</feature>
<keyword evidence="7" id="KW-1185">Reference proteome</keyword>
<dbReference type="GO" id="GO:0032958">
    <property type="term" value="P:inositol phosphate biosynthetic process"/>
    <property type="evidence" value="ECO:0007669"/>
    <property type="project" value="InterPro"/>
</dbReference>
<dbReference type="PANTHER" id="PTHR12400">
    <property type="entry name" value="INOSITOL POLYPHOSPHATE KINASE"/>
    <property type="match status" value="1"/>
</dbReference>
<feature type="compositionally biased region" description="Low complexity" evidence="5">
    <location>
        <begin position="941"/>
        <end position="957"/>
    </location>
</feature>
<dbReference type="InterPro" id="IPR005522">
    <property type="entry name" value="IPK"/>
</dbReference>
<evidence type="ECO:0000256" key="3">
    <source>
        <dbReference type="ARBA" id="ARBA00022777"/>
    </source>
</evidence>
<dbReference type="Proteomes" id="UP001150538">
    <property type="component" value="Unassembled WGS sequence"/>
</dbReference>
<keyword evidence="2 4" id="KW-0808">Transferase</keyword>
<dbReference type="Pfam" id="PF03770">
    <property type="entry name" value="IPK"/>
    <property type="match status" value="1"/>
</dbReference>
<keyword evidence="3 4" id="KW-0418">Kinase</keyword>
<dbReference type="GO" id="GO:0000824">
    <property type="term" value="F:inositol-1,4,5,6-tetrakisphosphate 3-kinase activity"/>
    <property type="evidence" value="ECO:0007669"/>
    <property type="project" value="TreeGrafter"/>
</dbReference>
<feature type="compositionally biased region" description="Polar residues" evidence="5">
    <location>
        <begin position="312"/>
        <end position="324"/>
    </location>
</feature>
<gene>
    <name evidence="6" type="primary">KCS1</name>
    <name evidence="6" type="ORF">H4219_005108</name>
</gene>
<feature type="compositionally biased region" description="Polar residues" evidence="5">
    <location>
        <begin position="848"/>
        <end position="879"/>
    </location>
</feature>
<feature type="region of interest" description="Disordered" evidence="5">
    <location>
        <begin position="96"/>
        <end position="121"/>
    </location>
</feature>
<evidence type="ECO:0000313" key="6">
    <source>
        <dbReference type="EMBL" id="KAJ1913683.1"/>
    </source>
</evidence>
<dbReference type="PANTHER" id="PTHR12400:SF21">
    <property type="entry name" value="KINASE"/>
    <property type="match status" value="1"/>
</dbReference>
<feature type="compositionally biased region" description="Low complexity" evidence="5">
    <location>
        <begin position="986"/>
        <end position="1003"/>
    </location>
</feature>
<dbReference type="OrthoDB" id="2573163at2759"/>
<reference evidence="6" key="1">
    <citation type="submission" date="2022-07" db="EMBL/GenBank/DDBJ databases">
        <title>Phylogenomic reconstructions and comparative analyses of Kickxellomycotina fungi.</title>
        <authorList>
            <person name="Reynolds N.K."/>
            <person name="Stajich J.E."/>
            <person name="Barry K."/>
            <person name="Grigoriev I.V."/>
            <person name="Crous P."/>
            <person name="Smith M.E."/>
        </authorList>
    </citation>
    <scope>NUCLEOTIDE SEQUENCE</scope>
    <source>
        <strain evidence="6">NBRC 100468</strain>
    </source>
</reference>
<feature type="compositionally biased region" description="Low complexity" evidence="5">
    <location>
        <begin position="28"/>
        <end position="54"/>
    </location>
</feature>
<feature type="region of interest" description="Disordered" evidence="5">
    <location>
        <begin position="312"/>
        <end position="336"/>
    </location>
</feature>
<feature type="compositionally biased region" description="Low complexity" evidence="5">
    <location>
        <begin position="176"/>
        <end position="201"/>
    </location>
</feature>
<organism evidence="6 7">
    <name type="scientific">Mycoemilia scoparia</name>
    <dbReference type="NCBI Taxonomy" id="417184"/>
    <lineage>
        <taxon>Eukaryota</taxon>
        <taxon>Fungi</taxon>
        <taxon>Fungi incertae sedis</taxon>
        <taxon>Zoopagomycota</taxon>
        <taxon>Kickxellomycotina</taxon>
        <taxon>Kickxellomycetes</taxon>
        <taxon>Kickxellales</taxon>
        <taxon>Kickxellaceae</taxon>
        <taxon>Mycoemilia</taxon>
    </lineage>
</organism>
<feature type="region of interest" description="Disordered" evidence="5">
    <location>
        <begin position="557"/>
        <end position="668"/>
    </location>
</feature>
<feature type="region of interest" description="Disordered" evidence="5">
    <location>
        <begin position="372"/>
        <end position="426"/>
    </location>
</feature>
<dbReference type="GO" id="GO:0005737">
    <property type="term" value="C:cytoplasm"/>
    <property type="evidence" value="ECO:0007669"/>
    <property type="project" value="TreeGrafter"/>
</dbReference>
<feature type="compositionally biased region" description="Polar residues" evidence="5">
    <location>
        <begin position="568"/>
        <end position="603"/>
    </location>
</feature>
<dbReference type="EC" id="2.7.-.-" evidence="4"/>
<evidence type="ECO:0000256" key="2">
    <source>
        <dbReference type="ARBA" id="ARBA00022679"/>
    </source>
</evidence>
<feature type="region of interest" description="Disordered" evidence="5">
    <location>
        <begin position="1"/>
        <end position="57"/>
    </location>
</feature>
<feature type="region of interest" description="Disordered" evidence="5">
    <location>
        <begin position="171"/>
        <end position="210"/>
    </location>
</feature>
<feature type="region of interest" description="Disordered" evidence="5">
    <location>
        <begin position="71"/>
        <end position="90"/>
    </location>
</feature>
<evidence type="ECO:0000256" key="1">
    <source>
        <dbReference type="ARBA" id="ARBA00007374"/>
    </source>
</evidence>
<comment type="similarity">
    <text evidence="1 4">Belongs to the inositol phosphokinase (IPK) family.</text>
</comment>
<dbReference type="Gene3D" id="3.30.470.160">
    <property type="entry name" value="Inositol polyphosphate kinase"/>
    <property type="match status" value="1"/>
</dbReference>
<dbReference type="InterPro" id="IPR038286">
    <property type="entry name" value="IPK_sf"/>
</dbReference>
<accession>A0A9W7ZUZ3</accession>
<sequence>MQPYHTLLEPTSPSSSPPSDFYTRKSKTINAPSSSSAIPKNIPKPKPTTSKNTTFISTSLPSHPIYIYPRRSRSHEKLEDPPGIWLDIPNKTNDDATTTITSSTNTGVSSPPCGGDGGSKACGDDKYEAQNNGYLAADELDENKGVLGGGDDNDAIVGTYSANQYDNNGHSGIEYGSGNNYNNNYSGGNSSSDDSLSSDDSYYQEDHQLQTPSSFQLTPFTNIVGGHTPFLKFSGRAICKPLNKRELQFYESVAALHPRLRSFLPEYLGVVNVTYRENPEIGGDPIPEVVLQQNRHILPTSICKQLELHRTNGNNDLRSSTTKSNDNGVYVGDDDDDDGLHQIPLCEAWRKMQEEIIKDALTPLSLKIRARQRAQRKAQQKSLRRRHSSAHLNQAAVAAATDAATSDNISSVAGTGAKNNKDDEENTGEEFTAYRDNYTINSNNSTLISGISEMSSDNQDNRANTTTANSIGTDKNGSNHHSHNNLLNNANGSDMAIEAVDVTTKSKLSHTANGHAMNAAMVGSIAGSMPAPGISGINMEMVKHRHRHYNQQRIRGDIPFPKLPMNRPPQSSLPPKSGSGFTATSDADFSNNSKNTETKPVSQTSTATTATAESNIPEILVSGSTNDGSGGEVQDHHHAQSARKGSSSGSSGYGRGNLKIKNRARRHSNDTFDDLWKSKCTKRMPTHDDAVSGSTHQFILMKDLTSSIQRPSILDLKMGTRQHGINAVPEKVVSQTIKCAVTTSRELGVRMCGLQVFKASRQQYLFQDKYYGRTMNPSLFRQCLLEFLDNGDHLYVEYIPRLICKLCELYRIVKDMHGFRFYGSSLLLVYDGIATPDHSSSSSSSSSGLSFPNISTTSARPPHHSQQYNNHRSSSSGENYGNGPESPQRPKPMSNGIKLRVIDFVKCTYVVDPDSYAEPTLVMPDVCNHFNTSRERQLSTASSESSSAANNNNNNASDISESGSSAPSRMGTTTTSILETSSQFPNSWSSINPDDISSSSSSSCDEQNRDHSTKLLHPFSTSGEVPVDNKPRCKLNSQCPGPDRGYLKGLKTLVKEFGHIWLHYATEKDLRNFSQNVIVSAQSIGVKFDEAVTAAVAAATTASSVAQ</sequence>
<comment type="caution">
    <text evidence="6">The sequence shown here is derived from an EMBL/GenBank/DDBJ whole genome shotgun (WGS) entry which is preliminary data.</text>
</comment>
<proteinExistence type="inferred from homology"/>
<feature type="region of interest" description="Disordered" evidence="5">
    <location>
        <begin position="840"/>
        <end position="894"/>
    </location>
</feature>
<feature type="compositionally biased region" description="Basic residues" evidence="5">
    <location>
        <begin position="372"/>
        <end position="389"/>
    </location>
</feature>
<name>A0A9W7ZUZ3_9FUNG</name>
<dbReference type="SUPFAM" id="SSF56104">
    <property type="entry name" value="SAICAR synthase-like"/>
    <property type="match status" value="1"/>
</dbReference>
<feature type="compositionally biased region" description="Low complexity" evidence="5">
    <location>
        <begin position="395"/>
        <end position="405"/>
    </location>
</feature>
<dbReference type="EMBL" id="JANBPU010000246">
    <property type="protein sequence ID" value="KAJ1913683.1"/>
    <property type="molecule type" value="Genomic_DNA"/>
</dbReference>